<dbReference type="Pfam" id="PF01844">
    <property type="entry name" value="HNH"/>
    <property type="match status" value="1"/>
</dbReference>
<dbReference type="CDD" id="cd00085">
    <property type="entry name" value="HNHc"/>
    <property type="match status" value="1"/>
</dbReference>
<dbReference type="Proteomes" id="UP001500839">
    <property type="component" value="Unassembled WGS sequence"/>
</dbReference>
<evidence type="ECO:0000256" key="1">
    <source>
        <dbReference type="ARBA" id="ARBA00023450"/>
    </source>
</evidence>
<accession>A0ABP9CFD1</accession>
<name>A0ABP9CFD1_9ACTN</name>
<feature type="domain" description="HNH nuclease" evidence="2">
    <location>
        <begin position="82"/>
        <end position="139"/>
    </location>
</feature>
<dbReference type="InterPro" id="IPR003615">
    <property type="entry name" value="HNH_nuc"/>
</dbReference>
<dbReference type="Pfam" id="PF02720">
    <property type="entry name" value="DUF222"/>
    <property type="match status" value="1"/>
</dbReference>
<gene>
    <name evidence="3" type="ORF">GCM10023353_12680</name>
</gene>
<evidence type="ECO:0000313" key="3">
    <source>
        <dbReference type="EMBL" id="GAA4809988.1"/>
    </source>
</evidence>
<protein>
    <recommendedName>
        <fullName evidence="2">HNH nuclease domain-containing protein</fullName>
    </recommendedName>
</protein>
<dbReference type="RefSeq" id="WP_307810604.1">
    <property type="nucleotide sequence ID" value="NZ_BAABKQ010000001.1"/>
</dbReference>
<evidence type="ECO:0000259" key="2">
    <source>
        <dbReference type="SMART" id="SM00507"/>
    </source>
</evidence>
<dbReference type="EMBL" id="BAABKQ010000001">
    <property type="protein sequence ID" value="GAA4809988.1"/>
    <property type="molecule type" value="Genomic_DNA"/>
</dbReference>
<organism evidence="3 4">
    <name type="scientific">Tomitella cavernea</name>
    <dbReference type="NCBI Taxonomy" id="1387982"/>
    <lineage>
        <taxon>Bacteria</taxon>
        <taxon>Bacillati</taxon>
        <taxon>Actinomycetota</taxon>
        <taxon>Actinomycetes</taxon>
        <taxon>Mycobacteriales</taxon>
        <taxon>Tomitella</taxon>
    </lineage>
</organism>
<dbReference type="Gene3D" id="1.10.30.50">
    <property type="match status" value="1"/>
</dbReference>
<proteinExistence type="inferred from homology"/>
<comment type="caution">
    <text evidence="3">The sequence shown here is derived from an EMBL/GenBank/DDBJ whole genome shotgun (WGS) entry which is preliminary data.</text>
</comment>
<comment type="similarity">
    <text evidence="1">Belongs to the Rv1128c/1148c/1588c/1702c/1945/3466 family.</text>
</comment>
<keyword evidence="4" id="KW-1185">Reference proteome</keyword>
<evidence type="ECO:0000313" key="4">
    <source>
        <dbReference type="Proteomes" id="UP001500839"/>
    </source>
</evidence>
<dbReference type="SMART" id="SM00507">
    <property type="entry name" value="HNHc"/>
    <property type="match status" value="1"/>
</dbReference>
<dbReference type="InterPro" id="IPR002711">
    <property type="entry name" value="HNH"/>
</dbReference>
<dbReference type="InterPro" id="IPR003870">
    <property type="entry name" value="DUF222"/>
</dbReference>
<sequence>MHIGLRSLAGTDADPDVRAELISEGRYAEMFDTPHGMTDWFAAMPVSAARRLACDAAVTPVGVDGHGAPLNVGRPRRLAAAVQRRALAARDHGCAFPGCAFPGCDRPPSGCFAHHVHHWGDGGPTDLDNLVSLCTEHHRSVHHREWTVTVDASKRRPRFLPPAGHTLALQWLDADSAPTAAPANQPGEVP</sequence>
<reference evidence="4" key="1">
    <citation type="journal article" date="2019" name="Int. J. Syst. Evol. Microbiol.">
        <title>The Global Catalogue of Microorganisms (GCM) 10K type strain sequencing project: providing services to taxonomists for standard genome sequencing and annotation.</title>
        <authorList>
            <consortium name="The Broad Institute Genomics Platform"/>
            <consortium name="The Broad Institute Genome Sequencing Center for Infectious Disease"/>
            <person name="Wu L."/>
            <person name="Ma J."/>
        </authorList>
    </citation>
    <scope>NUCLEOTIDE SEQUENCE [LARGE SCALE GENOMIC DNA]</scope>
    <source>
        <strain evidence="4">JCM 18542</strain>
    </source>
</reference>